<protein>
    <recommendedName>
        <fullName evidence="3">IBH1-like N-terminal domain-containing protein</fullName>
    </recommendedName>
</protein>
<proteinExistence type="predicted"/>
<accession>A0A8S0PFR9</accession>
<evidence type="ECO:0000256" key="2">
    <source>
        <dbReference type="ARBA" id="ARBA00023163"/>
    </source>
</evidence>
<keyword evidence="5" id="KW-1185">Reference proteome</keyword>
<feature type="domain" description="IBH1-like N-terminal" evidence="3">
    <location>
        <begin position="3"/>
        <end position="68"/>
    </location>
</feature>
<dbReference type="InterPro" id="IPR059002">
    <property type="entry name" value="IBH1_N"/>
</dbReference>
<organism evidence="4 5">
    <name type="scientific">Olea europaea subsp. europaea</name>
    <dbReference type="NCBI Taxonomy" id="158383"/>
    <lineage>
        <taxon>Eukaryota</taxon>
        <taxon>Viridiplantae</taxon>
        <taxon>Streptophyta</taxon>
        <taxon>Embryophyta</taxon>
        <taxon>Tracheophyta</taxon>
        <taxon>Spermatophyta</taxon>
        <taxon>Magnoliopsida</taxon>
        <taxon>eudicotyledons</taxon>
        <taxon>Gunneridae</taxon>
        <taxon>Pentapetalae</taxon>
        <taxon>asterids</taxon>
        <taxon>lamiids</taxon>
        <taxon>Lamiales</taxon>
        <taxon>Oleaceae</taxon>
        <taxon>Oleeae</taxon>
        <taxon>Olea</taxon>
    </lineage>
</organism>
<dbReference type="EMBL" id="CACTIH010000045">
    <property type="protein sequence ID" value="CAA2940114.1"/>
    <property type="molecule type" value="Genomic_DNA"/>
</dbReference>
<dbReference type="AlphaFoldDB" id="A0A8S0PFR9"/>
<dbReference type="Pfam" id="PF26576">
    <property type="entry name" value="IBH1_N"/>
    <property type="match status" value="1"/>
</dbReference>
<dbReference type="Proteomes" id="UP000594638">
    <property type="component" value="Unassembled WGS sequence"/>
</dbReference>
<name>A0A8S0PFR9_OLEEU</name>
<evidence type="ECO:0000313" key="5">
    <source>
        <dbReference type="Proteomes" id="UP000594638"/>
    </source>
</evidence>
<dbReference type="PANTHER" id="PTHR33124:SF40">
    <property type="entry name" value="TRANSCRIPTION FACTOR IBH1"/>
    <property type="match status" value="1"/>
</dbReference>
<evidence type="ECO:0000256" key="1">
    <source>
        <dbReference type="ARBA" id="ARBA00023015"/>
    </source>
</evidence>
<keyword evidence="2" id="KW-0804">Transcription</keyword>
<dbReference type="OrthoDB" id="786845at2759"/>
<gene>
    <name evidence="4" type="ORF">OLEA9_A101118</name>
</gene>
<evidence type="ECO:0000259" key="3">
    <source>
        <dbReference type="Pfam" id="PF26576"/>
    </source>
</evidence>
<dbReference type="Gramene" id="OE9A101118T1">
    <property type="protein sequence ID" value="OE9A101118C1"/>
    <property type="gene ID" value="OE9A101118"/>
</dbReference>
<evidence type="ECO:0000313" key="4">
    <source>
        <dbReference type="EMBL" id="CAA2940114.1"/>
    </source>
</evidence>
<dbReference type="PANTHER" id="PTHR33124">
    <property type="entry name" value="TRANSCRIPTION FACTOR IBH1-LIKE 1"/>
    <property type="match status" value="1"/>
</dbReference>
<dbReference type="GO" id="GO:0006355">
    <property type="term" value="P:regulation of DNA-templated transcription"/>
    <property type="evidence" value="ECO:0007669"/>
    <property type="project" value="InterPro"/>
</dbReference>
<comment type="caution">
    <text evidence="4">The sequence shown here is derived from an EMBL/GenBank/DDBJ whole genome shotgun (WGS) entry which is preliminary data.</text>
</comment>
<reference evidence="4 5" key="1">
    <citation type="submission" date="2019-12" db="EMBL/GenBank/DDBJ databases">
        <authorList>
            <person name="Alioto T."/>
            <person name="Alioto T."/>
            <person name="Gomez Garrido J."/>
        </authorList>
    </citation>
    <scope>NUCLEOTIDE SEQUENCE [LARGE SCALE GENOMIC DNA]</scope>
</reference>
<keyword evidence="1" id="KW-0805">Transcription regulation</keyword>
<dbReference type="InterPro" id="IPR044660">
    <property type="entry name" value="IBH1-like"/>
</dbReference>
<sequence>MASHSSRFAYLFLKALKELNKNRPSSPSIRDTYRRYNLIRVSAYGLMASAVRPRRAWSRATLWKIRNRTFLRALMKRSRTRSLTRRVPARGNPKKGLGCKLVKDLRKLVPGGEEMKFCRLLNETSHYMKCLQAQVQIMRNIVDHYST</sequence>